<comment type="caution">
    <text evidence="1">The sequence shown here is derived from an EMBL/GenBank/DDBJ whole genome shotgun (WGS) entry which is preliminary data.</text>
</comment>
<evidence type="ECO:0000313" key="2">
    <source>
        <dbReference type="Proteomes" id="UP000249739"/>
    </source>
</evidence>
<dbReference type="EMBL" id="QFOT01000029">
    <property type="protein sequence ID" value="PZP56347.1"/>
    <property type="molecule type" value="Genomic_DNA"/>
</dbReference>
<dbReference type="InterPro" id="IPR002060">
    <property type="entry name" value="Squ/phyt_synthse"/>
</dbReference>
<dbReference type="InterPro" id="IPR008949">
    <property type="entry name" value="Isoprenoid_synthase_dom_sf"/>
</dbReference>
<accession>A0A2W5FR97</accession>
<proteinExistence type="predicted"/>
<dbReference type="SUPFAM" id="SSF48576">
    <property type="entry name" value="Terpenoid synthases"/>
    <property type="match status" value="1"/>
</dbReference>
<evidence type="ECO:0008006" key="3">
    <source>
        <dbReference type="Google" id="ProtNLM"/>
    </source>
</evidence>
<gene>
    <name evidence="1" type="ORF">DI586_04045</name>
</gene>
<reference evidence="1 2" key="1">
    <citation type="submission" date="2017-08" db="EMBL/GenBank/DDBJ databases">
        <title>Infants hospitalized years apart are colonized by the same room-sourced microbial strains.</title>
        <authorList>
            <person name="Brooks B."/>
            <person name="Olm M.R."/>
            <person name="Firek B.A."/>
            <person name="Baker R."/>
            <person name="Thomas B.C."/>
            <person name="Morowitz M.J."/>
            <person name="Banfield J.F."/>
        </authorList>
    </citation>
    <scope>NUCLEOTIDE SEQUENCE [LARGE SCALE GENOMIC DNA]</scope>
    <source>
        <strain evidence="1">S2_006_000_R2_64</strain>
    </source>
</reference>
<evidence type="ECO:0000313" key="1">
    <source>
        <dbReference type="EMBL" id="PZP56347.1"/>
    </source>
</evidence>
<protein>
    <recommendedName>
        <fullName evidence="3">Phytoene synthase</fullName>
    </recommendedName>
</protein>
<dbReference type="AlphaFoldDB" id="A0A2W5FR97"/>
<dbReference type="Gene3D" id="1.10.600.10">
    <property type="entry name" value="Farnesyl Diphosphate Synthase"/>
    <property type="match status" value="1"/>
</dbReference>
<dbReference type="Proteomes" id="UP000249739">
    <property type="component" value="Unassembled WGS sequence"/>
</dbReference>
<organism evidence="1 2">
    <name type="scientific">Micavibrio aeruginosavorus</name>
    <dbReference type="NCBI Taxonomy" id="349221"/>
    <lineage>
        <taxon>Bacteria</taxon>
        <taxon>Pseudomonadati</taxon>
        <taxon>Bdellovibrionota</taxon>
        <taxon>Bdellovibrionia</taxon>
        <taxon>Bdellovibrionales</taxon>
        <taxon>Pseudobdellovibrionaceae</taxon>
        <taxon>Micavibrio</taxon>
    </lineage>
</organism>
<sequence>MNSEDLEYCRQSLLKNDYYHYLISLFMPANKRPSLWVLGAFRQVIEDIPSSVSEPALGYMRLTWWRDQTDALEQGGLITGQPVLGAIQEFLPHHSLLKDFINEQETRIEQPDADFQSIAYPKLLQSVLGKDLHRYQKLENKLTEILKAHHGTRWENNPPFVAVRLWLKSLI</sequence>
<dbReference type="Pfam" id="PF00494">
    <property type="entry name" value="SQS_PSY"/>
    <property type="match status" value="1"/>
</dbReference>
<name>A0A2W5FR97_9BACT</name>